<sequence>MRRIRGGWTSIALAAALLLAPAAVRAQTTGGARTDSVTVDTVPVDRLRAYTRDLADPIVAAQAVALGLYDHARTQPEEWGGGADGLGKRVLSRAGGHIVTQSVRHGMAAALNRSTDYRVCGCKEPERRAAHALFETFTDYDAQGRARLSTPFLAGTYAGALAPLAWHPDADAARALQSGTLALVFALAGNVIRELLEP</sequence>
<dbReference type="EMBL" id="JACHIA010000028">
    <property type="protein sequence ID" value="MBB6073734.1"/>
    <property type="molecule type" value="Genomic_DNA"/>
</dbReference>
<name>A0A841H729_9BACT</name>
<dbReference type="Proteomes" id="UP000582837">
    <property type="component" value="Unassembled WGS sequence"/>
</dbReference>
<dbReference type="AlphaFoldDB" id="A0A841H729"/>
<comment type="caution">
    <text evidence="2">The sequence shown here is derived from an EMBL/GenBank/DDBJ whole genome shotgun (WGS) entry which is preliminary data.</text>
</comment>
<keyword evidence="1" id="KW-0732">Signal</keyword>
<protein>
    <submittedName>
        <fullName evidence="2">Uncharacterized protein</fullName>
    </submittedName>
</protein>
<evidence type="ECO:0000313" key="2">
    <source>
        <dbReference type="EMBL" id="MBB6073734.1"/>
    </source>
</evidence>
<proteinExistence type="predicted"/>
<evidence type="ECO:0000256" key="1">
    <source>
        <dbReference type="SAM" id="SignalP"/>
    </source>
</evidence>
<dbReference type="RefSeq" id="WP_170035574.1">
    <property type="nucleotide sequence ID" value="NZ_JABDTL010000001.1"/>
</dbReference>
<accession>A0A841H729</accession>
<reference evidence="2 3" key="1">
    <citation type="submission" date="2020-08" db="EMBL/GenBank/DDBJ databases">
        <title>Genomic Encyclopedia of Type Strains, Phase IV (KMG-IV): sequencing the most valuable type-strain genomes for metagenomic binning, comparative biology and taxonomic classification.</title>
        <authorList>
            <person name="Goeker M."/>
        </authorList>
    </citation>
    <scope>NUCLEOTIDE SEQUENCE [LARGE SCALE GENOMIC DNA]</scope>
    <source>
        <strain evidence="2 3">DSM 29007</strain>
    </source>
</reference>
<gene>
    <name evidence="2" type="ORF">HNQ61_005405</name>
</gene>
<organism evidence="2 3">
    <name type="scientific">Longimicrobium terrae</name>
    <dbReference type="NCBI Taxonomy" id="1639882"/>
    <lineage>
        <taxon>Bacteria</taxon>
        <taxon>Pseudomonadati</taxon>
        <taxon>Gemmatimonadota</taxon>
        <taxon>Longimicrobiia</taxon>
        <taxon>Longimicrobiales</taxon>
        <taxon>Longimicrobiaceae</taxon>
        <taxon>Longimicrobium</taxon>
    </lineage>
</organism>
<evidence type="ECO:0000313" key="3">
    <source>
        <dbReference type="Proteomes" id="UP000582837"/>
    </source>
</evidence>
<feature type="chain" id="PRO_5032427881" evidence="1">
    <location>
        <begin position="27"/>
        <end position="198"/>
    </location>
</feature>
<keyword evidence="3" id="KW-1185">Reference proteome</keyword>
<feature type="signal peptide" evidence="1">
    <location>
        <begin position="1"/>
        <end position="26"/>
    </location>
</feature>